<keyword evidence="3" id="KW-0378">Hydrolase</keyword>
<dbReference type="EMBL" id="JAHGAW010000007">
    <property type="protein sequence ID" value="MBT2187688.1"/>
    <property type="molecule type" value="Genomic_DNA"/>
</dbReference>
<dbReference type="SUPFAM" id="SSF53474">
    <property type="entry name" value="alpha/beta-Hydrolases"/>
    <property type="match status" value="1"/>
</dbReference>
<sequence length="288" mass="29935">MRALLPALLLIAAVPLPAQAGMTRDRIFQPPEIALSLDGLPDGAAFLNVTTGDGLLLRGIAVPPRPGQPTLLIFHGNGSSASDALRWLSRLATRSGYGLVAAEYRGYSQNPGKPSEVGLTMDARAFYQAARGLAGNGKLLVIGHSLGAGVAIDLAKLEKLDALMTVGAFVSIPALAPKIARAFITDKFDNLAAVPSLDEPWFLVHGLKDDVIPPANGNTLHAAATRAHLRGASFVLADQGHAPDPLVMGRVIESAFKLLDGPMPTAVMSEPPITLVPFGATATVPASP</sequence>
<evidence type="ECO:0000259" key="2">
    <source>
        <dbReference type="Pfam" id="PF12146"/>
    </source>
</evidence>
<dbReference type="Pfam" id="PF12146">
    <property type="entry name" value="Hydrolase_4"/>
    <property type="match status" value="1"/>
</dbReference>
<protein>
    <submittedName>
        <fullName evidence="3">Alpha/beta hydrolase</fullName>
    </submittedName>
</protein>
<proteinExistence type="predicted"/>
<dbReference type="GO" id="GO:0016787">
    <property type="term" value="F:hydrolase activity"/>
    <property type="evidence" value="ECO:0007669"/>
    <property type="project" value="UniProtKB-KW"/>
</dbReference>
<dbReference type="AlphaFoldDB" id="A0A9X1DCV4"/>
<comment type="caution">
    <text evidence="3">The sequence shown here is derived from an EMBL/GenBank/DDBJ whole genome shotgun (WGS) entry which is preliminary data.</text>
</comment>
<keyword evidence="4" id="KW-1185">Reference proteome</keyword>
<name>A0A9X1DCV4_9SPHN</name>
<feature type="domain" description="Serine aminopeptidase S33" evidence="2">
    <location>
        <begin position="70"/>
        <end position="182"/>
    </location>
</feature>
<accession>A0A9X1DCV4</accession>
<dbReference type="Gene3D" id="3.40.50.1820">
    <property type="entry name" value="alpha/beta hydrolase"/>
    <property type="match status" value="1"/>
</dbReference>
<dbReference type="PANTHER" id="PTHR12277">
    <property type="entry name" value="ALPHA/BETA HYDROLASE DOMAIN-CONTAINING PROTEIN"/>
    <property type="match status" value="1"/>
</dbReference>
<evidence type="ECO:0000313" key="3">
    <source>
        <dbReference type="EMBL" id="MBT2187688.1"/>
    </source>
</evidence>
<dbReference type="Proteomes" id="UP001138757">
    <property type="component" value="Unassembled WGS sequence"/>
</dbReference>
<dbReference type="InterPro" id="IPR022742">
    <property type="entry name" value="Hydrolase_4"/>
</dbReference>
<feature type="signal peptide" evidence="1">
    <location>
        <begin position="1"/>
        <end position="20"/>
    </location>
</feature>
<keyword evidence="1" id="KW-0732">Signal</keyword>
<evidence type="ECO:0000313" key="4">
    <source>
        <dbReference type="Proteomes" id="UP001138757"/>
    </source>
</evidence>
<evidence type="ECO:0000256" key="1">
    <source>
        <dbReference type="SAM" id="SignalP"/>
    </source>
</evidence>
<dbReference type="RefSeq" id="WP_214623866.1">
    <property type="nucleotide sequence ID" value="NZ_JAHGAW010000007.1"/>
</dbReference>
<feature type="chain" id="PRO_5040846402" evidence="1">
    <location>
        <begin position="21"/>
        <end position="288"/>
    </location>
</feature>
<organism evidence="3 4">
    <name type="scientific">Sphingobium nicotianae</name>
    <dbReference type="NCBI Taxonomy" id="2782607"/>
    <lineage>
        <taxon>Bacteria</taxon>
        <taxon>Pseudomonadati</taxon>
        <taxon>Pseudomonadota</taxon>
        <taxon>Alphaproteobacteria</taxon>
        <taxon>Sphingomonadales</taxon>
        <taxon>Sphingomonadaceae</taxon>
        <taxon>Sphingobium</taxon>
    </lineage>
</organism>
<reference evidence="3" key="1">
    <citation type="submission" date="2021-05" db="EMBL/GenBank/DDBJ databases">
        <title>Genome of Sphingobium sp. strain.</title>
        <authorList>
            <person name="Fan R."/>
        </authorList>
    </citation>
    <scope>NUCLEOTIDE SEQUENCE</scope>
    <source>
        <strain evidence="3">H33</strain>
    </source>
</reference>
<dbReference type="InterPro" id="IPR029058">
    <property type="entry name" value="AB_hydrolase_fold"/>
</dbReference>
<gene>
    <name evidence="3" type="ORF">KK488_12110</name>
</gene>